<name>A0A7I7SF53_9MYCO</name>
<evidence type="ECO:0000313" key="1">
    <source>
        <dbReference type="EMBL" id="OSC33623.1"/>
    </source>
</evidence>
<reference evidence="1 2" key="1">
    <citation type="submission" date="2017-04" db="EMBL/GenBank/DDBJ databases">
        <title>The new phylogeny of genus Mycobacterium.</title>
        <authorList>
            <person name="Tortoli E."/>
            <person name="Trovato A."/>
            <person name="Cirillo D.M."/>
        </authorList>
    </citation>
    <scope>NUCLEOTIDE SEQUENCE [LARGE SCALE GENOMIC DNA]</scope>
    <source>
        <strain evidence="1 2">KCTC 19819</strain>
    </source>
</reference>
<proteinExistence type="predicted"/>
<organism evidence="1 2">
    <name type="scientific">Mycolicibacillus koreensis</name>
    <dbReference type="NCBI Taxonomy" id="1069220"/>
    <lineage>
        <taxon>Bacteria</taxon>
        <taxon>Bacillati</taxon>
        <taxon>Actinomycetota</taxon>
        <taxon>Actinomycetes</taxon>
        <taxon>Mycobacteriales</taxon>
        <taxon>Mycobacteriaceae</taxon>
        <taxon>Mycolicibacillus</taxon>
    </lineage>
</organism>
<dbReference type="Proteomes" id="UP000193577">
    <property type="component" value="Unassembled WGS sequence"/>
</dbReference>
<keyword evidence="2" id="KW-1185">Reference proteome</keyword>
<accession>A0A7I7SF53</accession>
<sequence length="360" mass="36095">MRPALRPYAAAGAALVGASLIAAAPVVTPLPEVHVPDIQLTAGIVDGLDVTPWVDLFEGAFDNVSKIGAAMLADPLPALSALGSNWLGYGTEFGTTLGIAGEGLANLVTALPETLQTSFGELASGNIAQAMAVLTQQGFLSLAPLVAPVLGIANPLMGITENLATVTETALVGGAGVALSTIPALLAPAQALGDSTQIFADALTGGNPLEALSALINMPAMVLGGLLNGFQSSLATPPVPFPGLLTFDPEGYFGTGLLGGLLVAMPQAIGNALGGGSIADSFDGLLQQAMELPEQLINTLTGTLGNIFDVGSLTDIFDAGSITDGLTGLLDAGDLAGLTDLFTTLDPMMFIGPLLAMFGM</sequence>
<comment type="caution">
    <text evidence="1">The sequence shown here is derived from an EMBL/GenBank/DDBJ whole genome shotgun (WGS) entry which is preliminary data.</text>
</comment>
<dbReference type="EMBL" id="NCXO01000019">
    <property type="protein sequence ID" value="OSC33623.1"/>
    <property type="molecule type" value="Genomic_DNA"/>
</dbReference>
<gene>
    <name evidence="1" type="ORF">B8W67_10320</name>
</gene>
<protein>
    <submittedName>
        <fullName evidence="1">Uncharacterized protein</fullName>
    </submittedName>
</protein>
<evidence type="ECO:0000313" key="2">
    <source>
        <dbReference type="Proteomes" id="UP000193577"/>
    </source>
</evidence>
<dbReference type="AlphaFoldDB" id="A0A7I7SF53"/>